<dbReference type="InterPro" id="IPR038731">
    <property type="entry name" value="RgtA/B/C-like"/>
</dbReference>
<feature type="domain" description="Glycosyltransferase RgtA/B/C/D-like" evidence="2">
    <location>
        <begin position="74"/>
        <end position="218"/>
    </location>
</feature>
<feature type="transmembrane region" description="Helical" evidence="1">
    <location>
        <begin position="353"/>
        <end position="373"/>
    </location>
</feature>
<evidence type="ECO:0000256" key="1">
    <source>
        <dbReference type="SAM" id="Phobius"/>
    </source>
</evidence>
<reference evidence="4" key="1">
    <citation type="journal article" date="2019" name="Int. J. Syst. Evol. Microbiol.">
        <title>The Global Catalogue of Microorganisms (GCM) 10K type strain sequencing project: providing services to taxonomists for standard genome sequencing and annotation.</title>
        <authorList>
            <consortium name="The Broad Institute Genomics Platform"/>
            <consortium name="The Broad Institute Genome Sequencing Center for Infectious Disease"/>
            <person name="Wu L."/>
            <person name="Ma J."/>
        </authorList>
    </citation>
    <scope>NUCLEOTIDE SEQUENCE [LARGE SCALE GENOMIC DNA]</scope>
    <source>
        <strain evidence="4">KCTC 42217</strain>
    </source>
</reference>
<dbReference type="EC" id="2.4.-.-" evidence="3"/>
<keyword evidence="1" id="KW-0472">Membrane</keyword>
<dbReference type="Proteomes" id="UP001597387">
    <property type="component" value="Unassembled WGS sequence"/>
</dbReference>
<keyword evidence="1" id="KW-1133">Transmembrane helix</keyword>
<evidence type="ECO:0000259" key="2">
    <source>
        <dbReference type="Pfam" id="PF13231"/>
    </source>
</evidence>
<dbReference type="GO" id="GO:0016757">
    <property type="term" value="F:glycosyltransferase activity"/>
    <property type="evidence" value="ECO:0007669"/>
    <property type="project" value="UniProtKB-KW"/>
</dbReference>
<dbReference type="RefSeq" id="WP_255898860.1">
    <property type="nucleotide sequence ID" value="NZ_JAFMZO010000001.1"/>
</dbReference>
<evidence type="ECO:0000313" key="4">
    <source>
        <dbReference type="Proteomes" id="UP001597387"/>
    </source>
</evidence>
<feature type="transmembrane region" description="Helical" evidence="1">
    <location>
        <begin position="214"/>
        <end position="235"/>
    </location>
</feature>
<evidence type="ECO:0000313" key="3">
    <source>
        <dbReference type="EMBL" id="MFD2161639.1"/>
    </source>
</evidence>
<accession>A0ABW4ZII1</accession>
<keyword evidence="3" id="KW-0328">Glycosyltransferase</keyword>
<proteinExistence type="predicted"/>
<name>A0ABW4ZII1_9SPHI</name>
<keyword evidence="3" id="KW-0808">Transferase</keyword>
<keyword evidence="4" id="KW-1185">Reference proteome</keyword>
<sequence length="399" mass="46164">MAETSTHQNNSLVTYSKVSNNIVYSLTGFGVFFRIFHFFQNRSQWMDEMFLSVSLVKYDFLQLATVPLEYEQKAPIGFLWSVKLCLTLFGNGDKAMRLFPLLCGIASLFLFVFVAKKFLSDLGVIISIGILALSPHLIYHSVEAKQYSTEVLCTILALYLYSRFYNRSDLKSLIYWGLAGGLLVWFAFSSIFVLAGMAGGLSLYHLYKKDWRAFSLYLIPFVIWMVSFGLNFFLFTNKHTESDWLIEWFKYREGFMPLSLKGSVLWLTKKIFTLLNFPLGLSWFPLPERYHHIAPLLILVRMAIFHLLLIILGVIYSFKKNIHAFWILLSPILLHLFAASIMVYPFYERLTVYLSPLFILLIAFGSERMLLFFRPKATSVSNKQSALPEPEYLPQSVKE</sequence>
<comment type="caution">
    <text evidence="3">The sequence shown here is derived from an EMBL/GenBank/DDBJ whole genome shotgun (WGS) entry which is preliminary data.</text>
</comment>
<protein>
    <submittedName>
        <fullName evidence="3">Glycosyltransferase family 39 protein</fullName>
        <ecNumber evidence="3">2.4.-.-</ecNumber>
    </submittedName>
</protein>
<feature type="transmembrane region" description="Helical" evidence="1">
    <location>
        <begin position="296"/>
        <end position="318"/>
    </location>
</feature>
<feature type="transmembrane region" description="Helical" evidence="1">
    <location>
        <begin position="21"/>
        <end position="39"/>
    </location>
</feature>
<feature type="transmembrane region" description="Helical" evidence="1">
    <location>
        <begin position="325"/>
        <end position="347"/>
    </location>
</feature>
<feature type="transmembrane region" description="Helical" evidence="1">
    <location>
        <begin position="98"/>
        <end position="115"/>
    </location>
</feature>
<organism evidence="3 4">
    <name type="scientific">Paradesertivirga mongoliensis</name>
    <dbReference type="NCBI Taxonomy" id="2100740"/>
    <lineage>
        <taxon>Bacteria</taxon>
        <taxon>Pseudomonadati</taxon>
        <taxon>Bacteroidota</taxon>
        <taxon>Sphingobacteriia</taxon>
        <taxon>Sphingobacteriales</taxon>
        <taxon>Sphingobacteriaceae</taxon>
        <taxon>Paradesertivirga</taxon>
    </lineage>
</organism>
<dbReference type="Pfam" id="PF13231">
    <property type="entry name" value="PMT_2"/>
    <property type="match status" value="1"/>
</dbReference>
<dbReference type="EMBL" id="JBHUHZ010000001">
    <property type="protein sequence ID" value="MFD2161639.1"/>
    <property type="molecule type" value="Genomic_DNA"/>
</dbReference>
<keyword evidence="1" id="KW-0812">Transmembrane</keyword>
<feature type="transmembrane region" description="Helical" evidence="1">
    <location>
        <begin position="122"/>
        <end position="138"/>
    </location>
</feature>
<gene>
    <name evidence="3" type="ORF">ACFSJU_04490</name>
</gene>